<dbReference type="RefSeq" id="WP_126446377.1">
    <property type="nucleotide sequence ID" value="NZ_CP034549.1"/>
</dbReference>
<protein>
    <submittedName>
        <fullName evidence="2">WxcM-like domain-containing protein</fullName>
    </submittedName>
</protein>
<evidence type="ECO:0000313" key="2">
    <source>
        <dbReference type="EMBL" id="AZQ43683.1"/>
    </source>
</evidence>
<sequence>MDYTIIDIPKITDPRGNLAVVEKASIPFAIKRVYYLYDVPSESHRGGHAHKECYTMLIAISGSFIVQLNDGKTTTEVFLNKPAKGLIVPTMVWRELTDFSSGAVCLALASHDFSEEDYIRDFDKFKSLAAAHVKS</sequence>
<organism evidence="2 3">
    <name type="scientific">Nonlabens ponticola</name>
    <dbReference type="NCBI Taxonomy" id="2496866"/>
    <lineage>
        <taxon>Bacteria</taxon>
        <taxon>Pseudomonadati</taxon>
        <taxon>Bacteroidota</taxon>
        <taxon>Flavobacteriia</taxon>
        <taxon>Flavobacteriales</taxon>
        <taxon>Flavobacteriaceae</taxon>
        <taxon>Nonlabens</taxon>
    </lineage>
</organism>
<dbReference type="CDD" id="cd20292">
    <property type="entry name" value="cupin_QdtA-like"/>
    <property type="match status" value="1"/>
</dbReference>
<accession>A0A3S9MX96</accession>
<dbReference type="SUPFAM" id="SSF51182">
    <property type="entry name" value="RmlC-like cupins"/>
    <property type="match status" value="1"/>
</dbReference>
<feature type="domain" description="Sugar 3,4-ketoisomerase QdtA cupin" evidence="1">
    <location>
        <begin position="1"/>
        <end position="128"/>
    </location>
</feature>
<evidence type="ECO:0000259" key="1">
    <source>
        <dbReference type="Pfam" id="PF05523"/>
    </source>
</evidence>
<gene>
    <name evidence="2" type="ORF">EJ995_05365</name>
</gene>
<dbReference type="EMBL" id="CP034549">
    <property type="protein sequence ID" value="AZQ43683.1"/>
    <property type="molecule type" value="Genomic_DNA"/>
</dbReference>
<dbReference type="OrthoDB" id="9795513at2"/>
<reference evidence="2 3" key="1">
    <citation type="submission" date="2018-12" db="EMBL/GenBank/DDBJ databases">
        <title>Complete genome of Nonlabens sp. MJ115.</title>
        <authorList>
            <person name="Choi H.S."/>
            <person name="Jung J."/>
        </authorList>
    </citation>
    <scope>NUCLEOTIDE SEQUENCE [LARGE SCALE GENOMIC DNA]</scope>
    <source>
        <strain evidence="2 3">MJ115</strain>
    </source>
</reference>
<dbReference type="AlphaFoldDB" id="A0A3S9MX96"/>
<dbReference type="InterPro" id="IPR014710">
    <property type="entry name" value="RmlC-like_jellyroll"/>
</dbReference>
<dbReference type="InterPro" id="IPR008894">
    <property type="entry name" value="QdtA_cupin_dom"/>
</dbReference>
<dbReference type="Proteomes" id="UP000279600">
    <property type="component" value="Chromosome"/>
</dbReference>
<dbReference type="Gene3D" id="2.60.120.10">
    <property type="entry name" value="Jelly Rolls"/>
    <property type="match status" value="1"/>
</dbReference>
<evidence type="ECO:0000313" key="3">
    <source>
        <dbReference type="Proteomes" id="UP000279600"/>
    </source>
</evidence>
<keyword evidence="3" id="KW-1185">Reference proteome</keyword>
<proteinExistence type="predicted"/>
<dbReference type="InterPro" id="IPR011051">
    <property type="entry name" value="RmlC_Cupin_sf"/>
</dbReference>
<dbReference type="Pfam" id="PF05523">
    <property type="entry name" value="FdtA"/>
    <property type="match status" value="1"/>
</dbReference>
<dbReference type="KEGG" id="noj:EJ995_05365"/>
<name>A0A3S9MX96_9FLAO</name>